<comment type="subcellular location">
    <subcellularLocation>
        <location evidence="1">Cell inner membrane</location>
        <topology evidence="1">Multi-pass membrane protein</topology>
    </subcellularLocation>
</comment>
<protein>
    <recommendedName>
        <fullName evidence="5">non-specific protein-tyrosine kinase</fullName>
        <ecNumber evidence="5">2.7.10.2</ecNumber>
    </recommendedName>
</protein>
<evidence type="ECO:0000256" key="4">
    <source>
        <dbReference type="ARBA" id="ARBA00008883"/>
    </source>
</evidence>
<keyword evidence="10" id="KW-0547">Nucleotide-binding</keyword>
<feature type="region of interest" description="Disordered" evidence="17">
    <location>
        <begin position="447"/>
        <end position="493"/>
    </location>
</feature>
<feature type="transmembrane region" description="Helical" evidence="18">
    <location>
        <begin position="12"/>
        <end position="32"/>
    </location>
</feature>
<dbReference type="Pfam" id="PF02706">
    <property type="entry name" value="Wzz"/>
    <property type="match status" value="1"/>
</dbReference>
<reference evidence="21 22" key="1">
    <citation type="submission" date="2018-10" db="EMBL/GenBank/DDBJ databases">
        <title>Draft genome of Mycobacterium hodleri strain B.</title>
        <authorList>
            <person name="Amande T.J."/>
            <person name="Mcgenity T.J."/>
        </authorList>
    </citation>
    <scope>NUCLEOTIDE SEQUENCE [LARGE SCALE GENOMIC DNA]</scope>
    <source>
        <strain evidence="21 22">B</strain>
    </source>
</reference>
<evidence type="ECO:0000256" key="2">
    <source>
        <dbReference type="ARBA" id="ARBA00006683"/>
    </source>
</evidence>
<keyword evidence="9 18" id="KW-0812">Transmembrane</keyword>
<evidence type="ECO:0000256" key="18">
    <source>
        <dbReference type="SAM" id="Phobius"/>
    </source>
</evidence>
<comment type="similarity">
    <text evidence="2">Belongs to the CpsC/CapA family.</text>
</comment>
<evidence type="ECO:0000256" key="14">
    <source>
        <dbReference type="ARBA" id="ARBA00023136"/>
    </source>
</evidence>
<keyword evidence="22" id="KW-1185">Reference proteome</keyword>
<dbReference type="RefSeq" id="WP_142551035.1">
    <property type="nucleotide sequence ID" value="NZ_VIFX01000005.1"/>
</dbReference>
<keyword evidence="8" id="KW-0808">Transferase</keyword>
<keyword evidence="12" id="KW-0067">ATP-binding</keyword>
<proteinExistence type="inferred from homology"/>
<evidence type="ECO:0000256" key="8">
    <source>
        <dbReference type="ARBA" id="ARBA00022679"/>
    </source>
</evidence>
<sequence>MEIKEYLRIFSRYWWVIVVLAVIGGAIGWATWQFGTREYQSTATLFVATQNGTTVTEAYQNNLFSTDRANSYASLATSEQVAARAVDQLKGSITPEELKSKITAVAAPKTVLFNVAVTDADPAMAQTYANAVTDQLVGLISELETSRRGGTPAAGAVVVDEADYPVKPVGMSWPVRVGLGVAGGLLLGVLAAVLVGALDRRVRGREPVADSTDAAVIGGLPADPSRAKVGVVDLDRDGLYAERLRELRTNLRFARLTDGPEPPKVIAVTSPAAGEGRTTLAIDLAAALAEAGRSVVLVDGDFRGSTLADRLPLEGPMKEAAATRGLSTTIAGETTVVDAIIPDVQVGHHRVSFLPTGPIPSRPGELWASDRATDLLDELGDSFDYVVVDTPPLEKYNDGALVAALSDGALLLARIRRTTSAKLRRGVQTLHAANAILIGTVATFEPGHRRRLNSGPAPSKAAPPKSPAAGEGDAPTEGLVGTSEPAASRHGSD</sequence>
<feature type="domain" description="Polysaccharide chain length determinant N-terminal" evidence="19">
    <location>
        <begin position="2"/>
        <end position="89"/>
    </location>
</feature>
<evidence type="ECO:0000256" key="3">
    <source>
        <dbReference type="ARBA" id="ARBA00007316"/>
    </source>
</evidence>
<evidence type="ECO:0000256" key="10">
    <source>
        <dbReference type="ARBA" id="ARBA00022741"/>
    </source>
</evidence>
<comment type="similarity">
    <text evidence="3">Belongs to the CpsD/CapB family.</text>
</comment>
<dbReference type="InterPro" id="IPR027417">
    <property type="entry name" value="P-loop_NTPase"/>
</dbReference>
<dbReference type="AlphaFoldDB" id="A0A544W5P7"/>
<dbReference type="EMBL" id="VIFX01000005">
    <property type="protein sequence ID" value="TQR87576.1"/>
    <property type="molecule type" value="Genomic_DNA"/>
</dbReference>
<keyword evidence="6" id="KW-1003">Cell membrane</keyword>
<evidence type="ECO:0000256" key="17">
    <source>
        <dbReference type="SAM" id="MobiDB-lite"/>
    </source>
</evidence>
<evidence type="ECO:0000259" key="20">
    <source>
        <dbReference type="Pfam" id="PF13614"/>
    </source>
</evidence>
<feature type="compositionally biased region" description="Low complexity" evidence="17">
    <location>
        <begin position="456"/>
        <end position="469"/>
    </location>
</feature>
<evidence type="ECO:0000256" key="9">
    <source>
        <dbReference type="ARBA" id="ARBA00022692"/>
    </source>
</evidence>
<keyword evidence="14 18" id="KW-0472">Membrane</keyword>
<feature type="domain" description="AAA" evidence="20">
    <location>
        <begin position="264"/>
        <end position="404"/>
    </location>
</feature>
<dbReference type="PANTHER" id="PTHR32309:SF13">
    <property type="entry name" value="FERRIC ENTEROBACTIN TRANSPORT PROTEIN FEPE"/>
    <property type="match status" value="1"/>
</dbReference>
<gene>
    <name evidence="21" type="ORF">D8S82_05080</name>
</gene>
<dbReference type="Proteomes" id="UP000315759">
    <property type="component" value="Unassembled WGS sequence"/>
</dbReference>
<evidence type="ECO:0000256" key="15">
    <source>
        <dbReference type="ARBA" id="ARBA00023137"/>
    </source>
</evidence>
<dbReference type="EC" id="2.7.10.2" evidence="5"/>
<organism evidence="21 22">
    <name type="scientific">Mycolicibacterium hodleri</name>
    <dbReference type="NCBI Taxonomy" id="49897"/>
    <lineage>
        <taxon>Bacteria</taxon>
        <taxon>Bacillati</taxon>
        <taxon>Actinomycetota</taxon>
        <taxon>Actinomycetes</taxon>
        <taxon>Mycobacteriales</taxon>
        <taxon>Mycobacteriaceae</taxon>
        <taxon>Mycolicibacterium</taxon>
    </lineage>
</organism>
<dbReference type="SUPFAM" id="SSF52540">
    <property type="entry name" value="P-loop containing nucleoside triphosphate hydrolases"/>
    <property type="match status" value="1"/>
</dbReference>
<evidence type="ECO:0000256" key="16">
    <source>
        <dbReference type="ARBA" id="ARBA00051245"/>
    </source>
</evidence>
<dbReference type="GO" id="GO:0005886">
    <property type="term" value="C:plasma membrane"/>
    <property type="evidence" value="ECO:0007669"/>
    <property type="project" value="UniProtKB-SubCell"/>
</dbReference>
<keyword evidence="7" id="KW-0997">Cell inner membrane</keyword>
<comment type="caution">
    <text evidence="21">The sequence shown here is derived from an EMBL/GenBank/DDBJ whole genome shotgun (WGS) entry which is preliminary data.</text>
</comment>
<dbReference type="InterPro" id="IPR050445">
    <property type="entry name" value="Bact_polysacc_biosynth/exp"/>
</dbReference>
<keyword evidence="11" id="KW-0418">Kinase</keyword>
<evidence type="ECO:0000256" key="7">
    <source>
        <dbReference type="ARBA" id="ARBA00022519"/>
    </source>
</evidence>
<keyword evidence="15" id="KW-0829">Tyrosine-protein kinase</keyword>
<evidence type="ECO:0000256" key="13">
    <source>
        <dbReference type="ARBA" id="ARBA00022989"/>
    </source>
</evidence>
<dbReference type="CDD" id="cd05387">
    <property type="entry name" value="BY-kinase"/>
    <property type="match status" value="1"/>
</dbReference>
<dbReference type="Gene3D" id="3.40.50.300">
    <property type="entry name" value="P-loop containing nucleotide triphosphate hydrolases"/>
    <property type="match status" value="1"/>
</dbReference>
<dbReference type="InterPro" id="IPR025669">
    <property type="entry name" value="AAA_dom"/>
</dbReference>
<name>A0A544W5P7_9MYCO</name>
<evidence type="ECO:0000313" key="22">
    <source>
        <dbReference type="Proteomes" id="UP000315759"/>
    </source>
</evidence>
<dbReference type="InterPro" id="IPR005702">
    <property type="entry name" value="Wzc-like_C"/>
</dbReference>
<comment type="similarity">
    <text evidence="4">Belongs to the etk/wzc family.</text>
</comment>
<evidence type="ECO:0000256" key="5">
    <source>
        <dbReference type="ARBA" id="ARBA00011903"/>
    </source>
</evidence>
<evidence type="ECO:0000256" key="11">
    <source>
        <dbReference type="ARBA" id="ARBA00022777"/>
    </source>
</evidence>
<evidence type="ECO:0000313" key="21">
    <source>
        <dbReference type="EMBL" id="TQR87576.1"/>
    </source>
</evidence>
<keyword evidence="13 18" id="KW-1133">Transmembrane helix</keyword>
<accession>A0A544W5P7</accession>
<dbReference type="Pfam" id="PF13614">
    <property type="entry name" value="AAA_31"/>
    <property type="match status" value="1"/>
</dbReference>
<evidence type="ECO:0000256" key="6">
    <source>
        <dbReference type="ARBA" id="ARBA00022475"/>
    </source>
</evidence>
<feature type="transmembrane region" description="Helical" evidence="18">
    <location>
        <begin position="177"/>
        <end position="198"/>
    </location>
</feature>
<comment type="catalytic activity">
    <reaction evidence="16">
        <text>L-tyrosyl-[protein] + ATP = O-phospho-L-tyrosyl-[protein] + ADP + H(+)</text>
        <dbReference type="Rhea" id="RHEA:10596"/>
        <dbReference type="Rhea" id="RHEA-COMP:10136"/>
        <dbReference type="Rhea" id="RHEA-COMP:20101"/>
        <dbReference type="ChEBI" id="CHEBI:15378"/>
        <dbReference type="ChEBI" id="CHEBI:30616"/>
        <dbReference type="ChEBI" id="CHEBI:46858"/>
        <dbReference type="ChEBI" id="CHEBI:61978"/>
        <dbReference type="ChEBI" id="CHEBI:456216"/>
        <dbReference type="EC" id="2.7.10.2"/>
    </reaction>
</comment>
<evidence type="ECO:0000259" key="19">
    <source>
        <dbReference type="Pfam" id="PF02706"/>
    </source>
</evidence>
<dbReference type="InterPro" id="IPR003856">
    <property type="entry name" value="LPS_length_determ_N"/>
</dbReference>
<evidence type="ECO:0000256" key="12">
    <source>
        <dbReference type="ARBA" id="ARBA00022840"/>
    </source>
</evidence>
<evidence type="ECO:0000256" key="1">
    <source>
        <dbReference type="ARBA" id="ARBA00004429"/>
    </source>
</evidence>
<dbReference type="PANTHER" id="PTHR32309">
    <property type="entry name" value="TYROSINE-PROTEIN KINASE"/>
    <property type="match status" value="1"/>
</dbReference>